<comment type="pathway">
    <text evidence="1">Nitrogen metabolism; urea cycle; L-ornithine and urea from L-arginine: step 1/1.</text>
</comment>
<comment type="similarity">
    <text evidence="11 12">Belongs to the arginase family.</text>
</comment>
<organism evidence="14">
    <name type="scientific">Paenibacillus sp. BIHB 4019</name>
    <dbReference type="NCBI Taxonomy" id="1870819"/>
    <lineage>
        <taxon>Bacteria</taxon>
        <taxon>Bacillati</taxon>
        <taxon>Bacillota</taxon>
        <taxon>Bacilli</taxon>
        <taxon>Bacillales</taxon>
        <taxon>Paenibacillaceae</taxon>
        <taxon>Paenibacillus</taxon>
    </lineage>
</organism>
<dbReference type="CDD" id="cd09989">
    <property type="entry name" value="Arginase"/>
    <property type="match status" value="1"/>
</dbReference>
<protein>
    <recommendedName>
        <fullName evidence="3 9">Arginase</fullName>
        <ecNumber evidence="2 9">3.5.3.1</ecNumber>
    </recommendedName>
</protein>
<evidence type="ECO:0000256" key="2">
    <source>
        <dbReference type="ARBA" id="ARBA00012168"/>
    </source>
</evidence>
<dbReference type="InterPro" id="IPR006035">
    <property type="entry name" value="Ureohydrolase"/>
</dbReference>
<feature type="binding site" evidence="10">
    <location>
        <position position="128"/>
    </location>
    <ligand>
        <name>Mn(2+)</name>
        <dbReference type="ChEBI" id="CHEBI:29035"/>
        <label>1</label>
    </ligand>
</feature>
<dbReference type="EC" id="3.5.3.1" evidence="2 9"/>
<comment type="catalytic activity">
    <reaction evidence="8 13">
        <text>L-arginine + H2O = urea + L-ornithine</text>
        <dbReference type="Rhea" id="RHEA:20569"/>
        <dbReference type="ChEBI" id="CHEBI:15377"/>
        <dbReference type="ChEBI" id="CHEBI:16199"/>
        <dbReference type="ChEBI" id="CHEBI:32682"/>
        <dbReference type="ChEBI" id="CHEBI:46911"/>
        <dbReference type="EC" id="3.5.3.1"/>
    </reaction>
</comment>
<evidence type="ECO:0000256" key="13">
    <source>
        <dbReference type="RuleBase" id="RU361159"/>
    </source>
</evidence>
<evidence type="ECO:0000256" key="11">
    <source>
        <dbReference type="PROSITE-ProRule" id="PRU00742"/>
    </source>
</evidence>
<dbReference type="RefSeq" id="WP_056043112.1">
    <property type="nucleotide sequence ID" value="NZ_CP016808.1"/>
</dbReference>
<dbReference type="GO" id="GO:0000050">
    <property type="term" value="P:urea cycle"/>
    <property type="evidence" value="ECO:0007669"/>
    <property type="project" value="UniProtKB-UniPathway"/>
</dbReference>
<feature type="binding site" evidence="10">
    <location>
        <position position="126"/>
    </location>
    <ligand>
        <name>Mn(2+)</name>
        <dbReference type="ChEBI" id="CHEBI:29035"/>
        <label>2</label>
    </ligand>
</feature>
<evidence type="ECO:0000256" key="4">
    <source>
        <dbReference type="ARBA" id="ARBA00022503"/>
    </source>
</evidence>
<dbReference type="InterPro" id="IPR014033">
    <property type="entry name" value="Arginase"/>
</dbReference>
<evidence type="ECO:0000256" key="7">
    <source>
        <dbReference type="ARBA" id="ARBA00023211"/>
    </source>
</evidence>
<evidence type="ECO:0000256" key="3">
    <source>
        <dbReference type="ARBA" id="ARBA00018123"/>
    </source>
</evidence>
<dbReference type="EMBL" id="CP016808">
    <property type="protein sequence ID" value="ANY68046.1"/>
    <property type="molecule type" value="Genomic_DNA"/>
</dbReference>
<accession>A0A1B2DK25</accession>
<reference evidence="14" key="1">
    <citation type="submission" date="2016-08" db="EMBL/GenBank/DDBJ databases">
        <title>Complete Genome Seqeunce of Paenibacillus sp. BIHB 4019 from tea rhizoplane.</title>
        <authorList>
            <person name="Thakur R."/>
            <person name="Swarnkar M.K."/>
            <person name="Gulati A."/>
        </authorList>
    </citation>
    <scope>NUCLEOTIDE SEQUENCE [LARGE SCALE GENOMIC DNA]</scope>
    <source>
        <strain evidence="14">BIHB4019</strain>
    </source>
</reference>
<dbReference type="PROSITE" id="PS01053">
    <property type="entry name" value="ARGINASE_1"/>
    <property type="match status" value="1"/>
</dbReference>
<dbReference type="GO" id="GO:0004053">
    <property type="term" value="F:arginase activity"/>
    <property type="evidence" value="ECO:0007669"/>
    <property type="project" value="UniProtKB-UniRule"/>
</dbReference>
<dbReference type="PANTHER" id="PTHR43782:SF3">
    <property type="entry name" value="ARGINASE"/>
    <property type="match status" value="1"/>
</dbReference>
<keyword evidence="6 12" id="KW-0378">Hydrolase</keyword>
<dbReference type="PROSITE" id="PS51409">
    <property type="entry name" value="ARGINASE_2"/>
    <property type="match status" value="1"/>
</dbReference>
<evidence type="ECO:0000256" key="12">
    <source>
        <dbReference type="RuleBase" id="RU003684"/>
    </source>
</evidence>
<evidence type="ECO:0000256" key="9">
    <source>
        <dbReference type="NCBIfam" id="TIGR01229"/>
    </source>
</evidence>
<dbReference type="NCBIfam" id="TIGR01229">
    <property type="entry name" value="rocF_arginase"/>
    <property type="match status" value="1"/>
</dbReference>
<dbReference type="InterPro" id="IPR020855">
    <property type="entry name" value="Ureohydrolase_Mn_BS"/>
</dbReference>
<feature type="binding site" evidence="10">
    <location>
        <position position="103"/>
    </location>
    <ligand>
        <name>Mn(2+)</name>
        <dbReference type="ChEBI" id="CHEBI:29035"/>
        <label>1</label>
    </ligand>
</feature>
<evidence type="ECO:0000256" key="8">
    <source>
        <dbReference type="ARBA" id="ARBA00047391"/>
    </source>
</evidence>
<evidence type="ECO:0000256" key="5">
    <source>
        <dbReference type="ARBA" id="ARBA00022723"/>
    </source>
</evidence>
<dbReference type="FunFam" id="3.40.800.10:FF:000005">
    <property type="entry name" value="Arginase"/>
    <property type="match status" value="1"/>
</dbReference>
<evidence type="ECO:0000256" key="1">
    <source>
        <dbReference type="ARBA" id="ARBA00005098"/>
    </source>
</evidence>
<name>A0A1B2DK25_9BACL</name>
<evidence type="ECO:0000313" key="14">
    <source>
        <dbReference type="EMBL" id="ANY68046.1"/>
    </source>
</evidence>
<keyword evidence="7 10" id="KW-0464">Manganese</keyword>
<dbReference type="UniPathway" id="UPA00158">
    <property type="reaction ID" value="UER00270"/>
</dbReference>
<sequence length="305" mass="32809">MLPISQTDISIIGVPIDLGADRRGVDMGPSAIRCAGIEQKLEQLGYMVHDLGDVAVRRPASRPEPGEKLKYVDELVRVNSKLADKTAEELGKGRFPLILGGDHSIAIGTIKGVQRHIPRLGVLWFDAHCDANTADTTPSGNIHGMSLAVSLGYGSRRLLGVGGGGGKREPIRPEDVVIIGARSIDPGEKALLRKLGVRVYTMHDIDRRGMDQVMEEALERLAAADGVHLSFDLDGLDPNDAPGVGTPIIGGVSYRESHLAMEMLAESKRLVSAEFVEVNPVLDYRNKTAHTAVELIGSVFGEQIM</sequence>
<gene>
    <name evidence="14" type="ORF">BBD42_17370</name>
</gene>
<dbReference type="SUPFAM" id="SSF52768">
    <property type="entry name" value="Arginase/deacetylase"/>
    <property type="match status" value="1"/>
</dbReference>
<dbReference type="GO" id="GO:0005737">
    <property type="term" value="C:cytoplasm"/>
    <property type="evidence" value="ECO:0007669"/>
    <property type="project" value="TreeGrafter"/>
</dbReference>
<feature type="binding site" evidence="10">
    <location>
        <position position="130"/>
    </location>
    <ligand>
        <name>Mn(2+)</name>
        <dbReference type="ChEBI" id="CHEBI:29035"/>
        <label>1</label>
    </ligand>
</feature>
<comment type="cofactor">
    <cofactor evidence="10 13">
        <name>Mn(2+)</name>
        <dbReference type="ChEBI" id="CHEBI:29035"/>
    </cofactor>
    <text evidence="10 13">Binds 2 manganese ions per subunit.</text>
</comment>
<dbReference type="GO" id="GO:0006525">
    <property type="term" value="P:arginine metabolic process"/>
    <property type="evidence" value="ECO:0007669"/>
    <property type="project" value="UniProtKB-KW"/>
</dbReference>
<feature type="binding site" evidence="10">
    <location>
        <position position="234"/>
    </location>
    <ligand>
        <name>Mn(2+)</name>
        <dbReference type="ChEBI" id="CHEBI:29035"/>
        <label>2</label>
    </ligand>
</feature>
<dbReference type="PANTHER" id="PTHR43782">
    <property type="entry name" value="ARGINASE"/>
    <property type="match status" value="1"/>
</dbReference>
<dbReference type="PRINTS" id="PR00116">
    <property type="entry name" value="ARGINASE"/>
</dbReference>
<dbReference type="Pfam" id="PF00491">
    <property type="entry name" value="Arginase"/>
    <property type="match status" value="1"/>
</dbReference>
<dbReference type="AlphaFoldDB" id="A0A1B2DK25"/>
<feature type="binding site" evidence="10">
    <location>
        <position position="232"/>
    </location>
    <ligand>
        <name>Mn(2+)</name>
        <dbReference type="ChEBI" id="CHEBI:29035"/>
        <label>2</label>
    </ligand>
</feature>
<proteinExistence type="inferred from homology"/>
<evidence type="ECO:0000256" key="6">
    <source>
        <dbReference type="ARBA" id="ARBA00022801"/>
    </source>
</evidence>
<keyword evidence="5 10" id="KW-0479">Metal-binding</keyword>
<evidence type="ECO:0000256" key="10">
    <source>
        <dbReference type="PIRSR" id="PIRSR036979-1"/>
    </source>
</evidence>
<keyword evidence="4 13" id="KW-0056">Arginine metabolism</keyword>
<dbReference type="PIRSF" id="PIRSF036979">
    <property type="entry name" value="Arginase"/>
    <property type="match status" value="1"/>
</dbReference>
<dbReference type="GO" id="GO:0030145">
    <property type="term" value="F:manganese ion binding"/>
    <property type="evidence" value="ECO:0007669"/>
    <property type="project" value="TreeGrafter"/>
</dbReference>
<dbReference type="Gene3D" id="3.40.800.10">
    <property type="entry name" value="Ureohydrolase domain"/>
    <property type="match status" value="1"/>
</dbReference>
<dbReference type="InterPro" id="IPR023696">
    <property type="entry name" value="Ureohydrolase_dom_sf"/>
</dbReference>